<dbReference type="Pfam" id="PF10602">
    <property type="entry name" value="RPN7"/>
    <property type="match status" value="1"/>
</dbReference>
<dbReference type="InterPro" id="IPR000717">
    <property type="entry name" value="PCI_dom"/>
</dbReference>
<evidence type="ECO:0000256" key="7">
    <source>
        <dbReference type="SAM" id="Coils"/>
    </source>
</evidence>
<dbReference type="InterPro" id="IPR036390">
    <property type="entry name" value="WH_DNA-bd_sf"/>
</dbReference>
<evidence type="ECO:0000256" key="1">
    <source>
        <dbReference type="ARBA" id="ARBA00004123"/>
    </source>
</evidence>
<dbReference type="PANTHER" id="PTHR14145:SF2">
    <property type="entry name" value="COP9 SIGNALOSOME COMPLEX SUBUNIT 1"/>
    <property type="match status" value="1"/>
</dbReference>
<dbReference type="PROSITE" id="PS50250">
    <property type="entry name" value="PCI"/>
    <property type="match status" value="1"/>
</dbReference>
<dbReference type="GO" id="GO:0008180">
    <property type="term" value="C:COP9 signalosome"/>
    <property type="evidence" value="ECO:0007669"/>
    <property type="project" value="UniProtKB-KW"/>
</dbReference>
<proteinExistence type="inferred from homology"/>
<evidence type="ECO:0000259" key="8">
    <source>
        <dbReference type="PROSITE" id="PS50250"/>
    </source>
</evidence>
<feature type="coiled-coil region" evidence="7">
    <location>
        <begin position="107"/>
        <end position="134"/>
    </location>
</feature>
<dbReference type="SMART" id="SM00088">
    <property type="entry name" value="PINT"/>
    <property type="match status" value="1"/>
</dbReference>
<keyword evidence="5" id="KW-0736">Signalosome</keyword>
<evidence type="ECO:0000256" key="5">
    <source>
        <dbReference type="ARBA" id="ARBA00022790"/>
    </source>
</evidence>
<dbReference type="GO" id="GO:0005737">
    <property type="term" value="C:cytoplasm"/>
    <property type="evidence" value="ECO:0007669"/>
    <property type="project" value="UniProtKB-SubCell"/>
</dbReference>
<dbReference type="Gene3D" id="1.25.40.570">
    <property type="match status" value="1"/>
</dbReference>
<keyword evidence="7" id="KW-0175">Coiled coil</keyword>
<evidence type="ECO:0000256" key="2">
    <source>
        <dbReference type="ARBA" id="ARBA00004496"/>
    </source>
</evidence>
<organism evidence="9 10">
    <name type="scientific">Cryphonectria parasitica (strain ATCC 38755 / EP155)</name>
    <dbReference type="NCBI Taxonomy" id="660469"/>
    <lineage>
        <taxon>Eukaryota</taxon>
        <taxon>Fungi</taxon>
        <taxon>Dikarya</taxon>
        <taxon>Ascomycota</taxon>
        <taxon>Pezizomycotina</taxon>
        <taxon>Sordariomycetes</taxon>
        <taxon>Sordariomycetidae</taxon>
        <taxon>Diaporthales</taxon>
        <taxon>Cryphonectriaceae</taxon>
        <taxon>Cryphonectria-Endothia species complex</taxon>
        <taxon>Cryphonectria</taxon>
    </lineage>
</organism>
<dbReference type="InterPro" id="IPR045135">
    <property type="entry name" value="Rpn7_N"/>
</dbReference>
<keyword evidence="10" id="KW-1185">Reference proteome</keyword>
<comment type="caution">
    <text evidence="9">The sequence shown here is derived from an EMBL/GenBank/DDBJ whole genome shotgun (WGS) entry which is preliminary data.</text>
</comment>
<accession>A0A9P4YDN5</accession>
<evidence type="ECO:0000256" key="4">
    <source>
        <dbReference type="ARBA" id="ARBA00022490"/>
    </source>
</evidence>
<dbReference type="Proteomes" id="UP000803844">
    <property type="component" value="Unassembled WGS sequence"/>
</dbReference>
<dbReference type="AlphaFoldDB" id="A0A9P4YDN5"/>
<feature type="domain" description="PCI" evidence="8">
    <location>
        <begin position="223"/>
        <end position="396"/>
    </location>
</feature>
<name>A0A9P4YDN5_CRYP1</name>
<keyword evidence="4" id="KW-0963">Cytoplasm</keyword>
<dbReference type="OrthoDB" id="422427at2759"/>
<gene>
    <name evidence="9" type="ORF">M406DRAFT_105202</name>
</gene>
<comment type="subcellular location">
    <subcellularLocation>
        <location evidence="2">Cytoplasm</location>
    </subcellularLocation>
    <subcellularLocation>
        <location evidence="1">Nucleus</location>
    </subcellularLocation>
</comment>
<dbReference type="RefSeq" id="XP_040782412.1">
    <property type="nucleotide sequence ID" value="XM_040915132.1"/>
</dbReference>
<dbReference type="GeneID" id="63832261"/>
<dbReference type="PANTHER" id="PTHR14145">
    <property type="entry name" value="26S PROTESOME SUBUNIT 6"/>
    <property type="match status" value="1"/>
</dbReference>
<sequence length="471" mass="52859">MASSDDESQPQVAQLVQTDDIIVTDAPKIDLESYIQNYRGRTRVYRLILIASTSTVLAVDALKLAVQEIVGEGKDVELYRNIVQEIRTLAPNEAEANYDKQWAEKVDKANQAELSRLESELKGYKNNLVKESIRMGNEDLARHYESMGDLNQAYEAYAKMRSDVSSTKHIVEVGFHLARVSVYRHDWAMVIANVNKISGLQTEPNSKTMQARCNALYGIALLGQYKYTEAAQKFFQVDPILEPEVYDEYASLNDIAVYGGLLALATMSRKELTKFLESSSFRAFLELEPHLRRAISQFITGRYSACLAILESYRPDYLLDIYLQPHLDELYGWIRGKCIHHFLLPFSCVTLDSMNEAFAPPGGSIEEELADMIRDGGLEARIDSIDKLVTTTTTNPRVKMQVQSLNAARSYEKDAVDRIRRIGILSANLEVKGRQRGGPGLMNPADDAAIPSRYSLSKDGAMPILDNATHL</sequence>
<evidence type="ECO:0000313" key="9">
    <source>
        <dbReference type="EMBL" id="KAF3771451.1"/>
    </source>
</evidence>
<evidence type="ECO:0000313" key="10">
    <source>
        <dbReference type="Proteomes" id="UP000803844"/>
    </source>
</evidence>
<keyword evidence="6" id="KW-0539">Nucleus</keyword>
<evidence type="ECO:0000256" key="3">
    <source>
        <dbReference type="ARBA" id="ARBA00008793"/>
    </source>
</evidence>
<evidence type="ECO:0000256" key="6">
    <source>
        <dbReference type="ARBA" id="ARBA00023242"/>
    </source>
</evidence>
<comment type="similarity">
    <text evidence="3">Belongs to the CSN1 family.</text>
</comment>
<reference evidence="9" key="1">
    <citation type="journal article" date="2020" name="Phytopathology">
        <title>Genome sequence of the chestnut blight fungus Cryphonectria parasitica EP155: A fundamental resource for an archetypical invasive plant pathogen.</title>
        <authorList>
            <person name="Crouch J.A."/>
            <person name="Dawe A."/>
            <person name="Aerts A."/>
            <person name="Barry K."/>
            <person name="Churchill A.C.L."/>
            <person name="Grimwood J."/>
            <person name="Hillman B."/>
            <person name="Milgroom M.G."/>
            <person name="Pangilinan J."/>
            <person name="Smith M."/>
            <person name="Salamov A."/>
            <person name="Schmutz J."/>
            <person name="Yadav J."/>
            <person name="Grigoriev I.V."/>
            <person name="Nuss D."/>
        </authorList>
    </citation>
    <scope>NUCLEOTIDE SEQUENCE</scope>
    <source>
        <strain evidence="9">EP155</strain>
    </source>
</reference>
<protein>
    <recommendedName>
        <fullName evidence="8">PCI domain-containing protein</fullName>
    </recommendedName>
</protein>
<dbReference type="Pfam" id="PF01399">
    <property type="entry name" value="PCI"/>
    <property type="match status" value="1"/>
</dbReference>
<dbReference type="SUPFAM" id="SSF46785">
    <property type="entry name" value="Winged helix' DNA-binding domain"/>
    <property type="match status" value="1"/>
</dbReference>
<dbReference type="EMBL" id="MU032344">
    <property type="protein sequence ID" value="KAF3771451.1"/>
    <property type="molecule type" value="Genomic_DNA"/>
</dbReference>
<dbReference type="InterPro" id="IPR019585">
    <property type="entry name" value="Rpn7/CSN1"/>
</dbReference>